<keyword evidence="1" id="KW-0472">Membrane</keyword>
<dbReference type="AlphaFoldDB" id="A0A0K0DLM8"/>
<keyword evidence="1" id="KW-1133">Transmembrane helix</keyword>
<reference evidence="4" key="2">
    <citation type="submission" date="2017-02" db="UniProtKB">
        <authorList>
            <consortium name="WormBaseParasite"/>
        </authorList>
    </citation>
    <scope>IDENTIFICATION</scope>
</reference>
<keyword evidence="2" id="KW-0732">Signal</keyword>
<protein>
    <submittedName>
        <fullName evidence="4">Uncharacterized protein</fullName>
    </submittedName>
</protein>
<keyword evidence="1" id="KW-0812">Transmembrane</keyword>
<feature type="signal peptide" evidence="2">
    <location>
        <begin position="1"/>
        <end position="21"/>
    </location>
</feature>
<name>A0A0K0DLM8_ANGCA</name>
<sequence>MLCNMLSLLLHILLLVMEQQAKPFMIRLIAHAVGKAIASMSSPAPYLHLSPDRVFTSSSLATLSKAPIIALRVAIGPMVLLLYLIFISVFLIFWRYDHGYE</sequence>
<organism evidence="3 4">
    <name type="scientific">Angiostrongylus cantonensis</name>
    <name type="common">Rat lungworm</name>
    <dbReference type="NCBI Taxonomy" id="6313"/>
    <lineage>
        <taxon>Eukaryota</taxon>
        <taxon>Metazoa</taxon>
        <taxon>Ecdysozoa</taxon>
        <taxon>Nematoda</taxon>
        <taxon>Chromadorea</taxon>
        <taxon>Rhabditida</taxon>
        <taxon>Rhabditina</taxon>
        <taxon>Rhabditomorpha</taxon>
        <taxon>Strongyloidea</taxon>
        <taxon>Metastrongylidae</taxon>
        <taxon>Angiostrongylus</taxon>
    </lineage>
</organism>
<feature type="chain" id="PRO_5005326869" evidence="2">
    <location>
        <begin position="22"/>
        <end position="101"/>
    </location>
</feature>
<feature type="transmembrane region" description="Helical" evidence="1">
    <location>
        <begin position="69"/>
        <end position="94"/>
    </location>
</feature>
<evidence type="ECO:0000313" key="4">
    <source>
        <dbReference type="WBParaSite" id="ACAC_0001252001-mRNA-1"/>
    </source>
</evidence>
<dbReference type="WBParaSite" id="ACAC_0001252001-mRNA-1">
    <property type="protein sequence ID" value="ACAC_0001252001-mRNA-1"/>
    <property type="gene ID" value="ACAC_0001252001"/>
</dbReference>
<evidence type="ECO:0000313" key="3">
    <source>
        <dbReference type="Proteomes" id="UP000035642"/>
    </source>
</evidence>
<accession>A0A0K0DLM8</accession>
<evidence type="ECO:0000256" key="2">
    <source>
        <dbReference type="SAM" id="SignalP"/>
    </source>
</evidence>
<reference evidence="3" key="1">
    <citation type="submission" date="2012-09" db="EMBL/GenBank/DDBJ databases">
        <authorList>
            <person name="Martin A.A."/>
        </authorList>
    </citation>
    <scope>NUCLEOTIDE SEQUENCE</scope>
</reference>
<keyword evidence="3" id="KW-1185">Reference proteome</keyword>
<proteinExistence type="predicted"/>
<dbReference type="Proteomes" id="UP000035642">
    <property type="component" value="Unassembled WGS sequence"/>
</dbReference>
<evidence type="ECO:0000256" key="1">
    <source>
        <dbReference type="SAM" id="Phobius"/>
    </source>
</evidence>